<protein>
    <submittedName>
        <fullName evidence="2">Uncharacterized protein</fullName>
    </submittedName>
</protein>
<keyword evidence="1" id="KW-0472">Membrane</keyword>
<keyword evidence="1" id="KW-1133">Transmembrane helix</keyword>
<dbReference type="Proteomes" id="UP000003741">
    <property type="component" value="Unassembled WGS sequence"/>
</dbReference>
<evidence type="ECO:0000313" key="3">
    <source>
        <dbReference type="Proteomes" id="UP000003741"/>
    </source>
</evidence>
<name>I8W8R4_9BACE</name>
<gene>
    <name evidence="2" type="ORF">HMPREF1062_01388</name>
</gene>
<reference evidence="2 3" key="1">
    <citation type="submission" date="2012-02" db="EMBL/GenBank/DDBJ databases">
        <title>The Genome Sequence of Bacteroides cellulosilyticus CL02T12C19.</title>
        <authorList>
            <consortium name="The Broad Institute Genome Sequencing Platform"/>
            <person name="Earl A."/>
            <person name="Ward D."/>
            <person name="Feldgarden M."/>
            <person name="Gevers D."/>
            <person name="Zitomersky N.L."/>
            <person name="Coyne M.J."/>
            <person name="Comstock L.E."/>
            <person name="Young S.K."/>
            <person name="Zeng Q."/>
            <person name="Gargeya S."/>
            <person name="Fitzgerald M."/>
            <person name="Haas B."/>
            <person name="Abouelleil A."/>
            <person name="Alvarado L."/>
            <person name="Arachchi H.M."/>
            <person name="Berlin A."/>
            <person name="Chapman S.B."/>
            <person name="Gearin G."/>
            <person name="Goldberg J."/>
            <person name="Griggs A."/>
            <person name="Gujja S."/>
            <person name="Hansen M."/>
            <person name="Heiman D."/>
            <person name="Howarth C."/>
            <person name="Larimer J."/>
            <person name="Lui A."/>
            <person name="MacDonald P.J.P."/>
            <person name="McCowen C."/>
            <person name="Montmayeur A."/>
            <person name="Murphy C."/>
            <person name="Neiman D."/>
            <person name="Pearson M."/>
            <person name="Priest M."/>
            <person name="Roberts A."/>
            <person name="Saif S."/>
            <person name="Shea T."/>
            <person name="Sisk P."/>
            <person name="Stolte C."/>
            <person name="Sykes S."/>
            <person name="Wortman J."/>
            <person name="Nusbaum C."/>
            <person name="Birren B."/>
        </authorList>
    </citation>
    <scope>NUCLEOTIDE SEQUENCE [LARGE SCALE GENOMIC DNA]</scope>
    <source>
        <strain evidence="2 3">CL02T12C19</strain>
    </source>
</reference>
<accession>I8W8R4</accession>
<dbReference type="AlphaFoldDB" id="I8W8R4"/>
<dbReference type="EMBL" id="AGXG01000028">
    <property type="protein sequence ID" value="EIY35020.1"/>
    <property type="molecule type" value="Genomic_DNA"/>
</dbReference>
<comment type="caution">
    <text evidence="2">The sequence shown here is derived from an EMBL/GenBank/DDBJ whole genome shotgun (WGS) entry which is preliminary data.</text>
</comment>
<evidence type="ECO:0000256" key="1">
    <source>
        <dbReference type="SAM" id="Phobius"/>
    </source>
</evidence>
<feature type="transmembrane region" description="Helical" evidence="1">
    <location>
        <begin position="34"/>
        <end position="55"/>
    </location>
</feature>
<sequence length="72" mass="8244">MQVCNILPFLLCSIVASIMLFFVMHMIETSMQPVFVLLIGLFLGVILVVLSYVAIMNREALNLIHRLFAYLR</sequence>
<keyword evidence="3" id="KW-1185">Reference proteome</keyword>
<dbReference type="HOGENOM" id="CLU_2713856_0_0_10"/>
<keyword evidence="1" id="KW-0812">Transmembrane</keyword>
<organism evidence="2 3">
    <name type="scientific">Bacteroides cellulosilyticus CL02T12C19</name>
    <dbReference type="NCBI Taxonomy" id="997874"/>
    <lineage>
        <taxon>Bacteria</taxon>
        <taxon>Pseudomonadati</taxon>
        <taxon>Bacteroidota</taxon>
        <taxon>Bacteroidia</taxon>
        <taxon>Bacteroidales</taxon>
        <taxon>Bacteroidaceae</taxon>
        <taxon>Bacteroides</taxon>
    </lineage>
</organism>
<proteinExistence type="predicted"/>
<evidence type="ECO:0000313" key="2">
    <source>
        <dbReference type="EMBL" id="EIY35020.1"/>
    </source>
</evidence>
<feature type="transmembrane region" description="Helical" evidence="1">
    <location>
        <begin position="6"/>
        <end position="27"/>
    </location>
</feature>